<dbReference type="EMBL" id="BGPR01019533">
    <property type="protein sequence ID" value="GBN82208.1"/>
    <property type="molecule type" value="Genomic_DNA"/>
</dbReference>
<organism evidence="2 3">
    <name type="scientific">Araneus ventricosus</name>
    <name type="common">Orbweaver spider</name>
    <name type="synonym">Epeira ventricosa</name>
    <dbReference type="NCBI Taxonomy" id="182803"/>
    <lineage>
        <taxon>Eukaryota</taxon>
        <taxon>Metazoa</taxon>
        <taxon>Ecdysozoa</taxon>
        <taxon>Arthropoda</taxon>
        <taxon>Chelicerata</taxon>
        <taxon>Arachnida</taxon>
        <taxon>Araneae</taxon>
        <taxon>Araneomorphae</taxon>
        <taxon>Entelegynae</taxon>
        <taxon>Araneoidea</taxon>
        <taxon>Araneidae</taxon>
        <taxon>Araneus</taxon>
    </lineage>
</organism>
<feature type="compositionally biased region" description="Basic and acidic residues" evidence="1">
    <location>
        <begin position="93"/>
        <end position="110"/>
    </location>
</feature>
<gene>
    <name evidence="2" type="ORF">AVEN_259320_1</name>
</gene>
<evidence type="ECO:0000313" key="2">
    <source>
        <dbReference type="EMBL" id="GBN82208.1"/>
    </source>
</evidence>
<accession>A0A4Y2S211</accession>
<dbReference type="AlphaFoldDB" id="A0A4Y2S211"/>
<dbReference type="Proteomes" id="UP000499080">
    <property type="component" value="Unassembled WGS sequence"/>
</dbReference>
<evidence type="ECO:0000256" key="1">
    <source>
        <dbReference type="SAM" id="MobiDB-lite"/>
    </source>
</evidence>
<feature type="region of interest" description="Disordered" evidence="1">
    <location>
        <begin position="93"/>
        <end position="118"/>
    </location>
</feature>
<evidence type="ECO:0008006" key="4">
    <source>
        <dbReference type="Google" id="ProtNLM"/>
    </source>
</evidence>
<comment type="caution">
    <text evidence="2">The sequence shown here is derived from an EMBL/GenBank/DDBJ whole genome shotgun (WGS) entry which is preliminary data.</text>
</comment>
<protein>
    <recommendedName>
        <fullName evidence="4">Tesmin/TSO1-like CXC domain-containing protein</fullName>
    </recommendedName>
</protein>
<reference evidence="2 3" key="1">
    <citation type="journal article" date="2019" name="Sci. Rep.">
        <title>Orb-weaving spider Araneus ventricosus genome elucidates the spidroin gene catalogue.</title>
        <authorList>
            <person name="Kono N."/>
            <person name="Nakamura H."/>
            <person name="Ohtoshi R."/>
            <person name="Moran D.A.P."/>
            <person name="Shinohara A."/>
            <person name="Yoshida Y."/>
            <person name="Fujiwara M."/>
            <person name="Mori M."/>
            <person name="Tomita M."/>
            <person name="Arakawa K."/>
        </authorList>
    </citation>
    <scope>NUCLEOTIDE SEQUENCE [LARGE SCALE GENOMIC DNA]</scope>
</reference>
<proteinExistence type="predicted"/>
<sequence length="118" mass="13259">MRETAIAHKEPAPPYLLSVISCKCAKGCTLTCTCRKSDIKCSTVCYNYKGQWCTNSPEDDNIITNSANQKAEIDIRMEEIISGIDLEEECQPLEKSDSKQTDINDYDSHSTSKKFNLI</sequence>
<evidence type="ECO:0000313" key="3">
    <source>
        <dbReference type="Proteomes" id="UP000499080"/>
    </source>
</evidence>
<dbReference type="OrthoDB" id="8195485at2759"/>
<dbReference type="PROSITE" id="PS51257">
    <property type="entry name" value="PROKAR_LIPOPROTEIN"/>
    <property type="match status" value="1"/>
</dbReference>
<name>A0A4Y2S211_ARAVE</name>
<keyword evidence="3" id="KW-1185">Reference proteome</keyword>